<name>A0A0D7VZU8_9FLAO</name>
<keyword evidence="3" id="KW-1185">Reference proteome</keyword>
<dbReference type="GO" id="GO:0032259">
    <property type="term" value="P:methylation"/>
    <property type="evidence" value="ECO:0007669"/>
    <property type="project" value="UniProtKB-KW"/>
</dbReference>
<evidence type="ECO:0000313" key="3">
    <source>
        <dbReference type="Proteomes" id="UP000032578"/>
    </source>
</evidence>
<gene>
    <name evidence="2" type="ORF">PW52_15870</name>
</gene>
<keyword evidence="1" id="KW-1133">Transmembrane helix</keyword>
<protein>
    <submittedName>
        <fullName evidence="2">S-adenosyl-methyltransferase</fullName>
    </submittedName>
</protein>
<dbReference type="RefSeq" id="WP_044633961.1">
    <property type="nucleotide sequence ID" value="NZ_JTDW01000019.1"/>
</dbReference>
<evidence type="ECO:0000256" key="1">
    <source>
        <dbReference type="SAM" id="Phobius"/>
    </source>
</evidence>
<dbReference type="EMBL" id="JTDW01000019">
    <property type="protein sequence ID" value="KJD32410.1"/>
    <property type="molecule type" value="Genomic_DNA"/>
</dbReference>
<dbReference type="GO" id="GO:0008168">
    <property type="term" value="F:methyltransferase activity"/>
    <property type="evidence" value="ECO:0007669"/>
    <property type="project" value="UniProtKB-KW"/>
</dbReference>
<keyword evidence="1" id="KW-0472">Membrane</keyword>
<dbReference type="PATRIC" id="fig|1435349.4.peg.1594"/>
<keyword evidence="2" id="KW-0489">Methyltransferase</keyword>
<dbReference type="AlphaFoldDB" id="A0A0D7VZU8"/>
<sequence length="105" mass="12154">MKKNIYNILKGTFLVSDDAFKNWRFILFVSFLAIVMIASSHSADKKVYEIAKMKEQVKELRSEFVDGRSRLMKLKMESAVVKEMNKKGLKISVIPPKKIKVKSKE</sequence>
<dbReference type="STRING" id="1435349.PW52_15870"/>
<reference evidence="2 3" key="1">
    <citation type="submission" date="2014-11" db="EMBL/GenBank/DDBJ databases">
        <title>Tamlana sedimentorum sp. nov., isolated from shallow sand sediments of the Sea of Japan.</title>
        <authorList>
            <person name="Romanenko L.A."/>
        </authorList>
    </citation>
    <scope>NUCLEOTIDE SEQUENCE [LARGE SCALE GENOMIC DNA]</scope>
    <source>
        <strain evidence="2 3">JCM 19808</strain>
    </source>
</reference>
<dbReference type="Pfam" id="PF19579">
    <property type="entry name" value="FtsL_2"/>
    <property type="match status" value="1"/>
</dbReference>
<organism evidence="2 3">
    <name type="scientific">Neotamlana sedimentorum</name>
    <dbReference type="NCBI Taxonomy" id="1435349"/>
    <lineage>
        <taxon>Bacteria</taxon>
        <taxon>Pseudomonadati</taxon>
        <taxon>Bacteroidota</taxon>
        <taxon>Flavobacteriia</taxon>
        <taxon>Flavobacteriales</taxon>
        <taxon>Flavobacteriaceae</taxon>
        <taxon>Neotamlana</taxon>
    </lineage>
</organism>
<dbReference type="Proteomes" id="UP000032578">
    <property type="component" value="Unassembled WGS sequence"/>
</dbReference>
<keyword evidence="1" id="KW-0812">Transmembrane</keyword>
<dbReference type="OrthoDB" id="1132266at2"/>
<comment type="caution">
    <text evidence="2">The sequence shown here is derived from an EMBL/GenBank/DDBJ whole genome shotgun (WGS) entry which is preliminary data.</text>
</comment>
<feature type="transmembrane region" description="Helical" evidence="1">
    <location>
        <begin position="23"/>
        <end position="43"/>
    </location>
</feature>
<dbReference type="InterPro" id="IPR045755">
    <property type="entry name" value="FtsL-like"/>
</dbReference>
<evidence type="ECO:0000313" key="2">
    <source>
        <dbReference type="EMBL" id="KJD32410.1"/>
    </source>
</evidence>
<keyword evidence="2" id="KW-0808">Transferase</keyword>
<proteinExistence type="predicted"/>
<accession>A0A0D7VZU8</accession>